<feature type="domain" description="GP-PDE" evidence="1">
    <location>
        <begin position="47"/>
        <end position="304"/>
    </location>
</feature>
<sequence length="306" mass="33258">MFSFLPRWLPGVLAAVVTASGQAPPAAAPQKASVSGTAPALGRPVLIGHAGSGFFTLLRPFNPLPPSSLRSLTRALDRGAEGVEVDLRLSQDSVVVLYHNETLESMSTGTGYVSQTPAAVLQQLRYRGGWPYDWFQHEHLITFETLLAVLAKRGEMPYLHLDLHEDDAAATNNVVRSHALIRGLVQVLERYQVPAARVLVITNRAATLRYVQALRPALPRGLELTGGFDAEYPQARLAPVQAVVLRKSDVSPARVAEVHANGQQVVVFGGRSARAVARVVACRPDAYEVDNVRQLRATLRRQQSAN</sequence>
<organism evidence="2 3">
    <name type="scientific">Hymenobacter mucosus</name>
    <dbReference type="NCBI Taxonomy" id="1411120"/>
    <lineage>
        <taxon>Bacteria</taxon>
        <taxon>Pseudomonadati</taxon>
        <taxon>Bacteroidota</taxon>
        <taxon>Cytophagia</taxon>
        <taxon>Cytophagales</taxon>
        <taxon>Hymenobacteraceae</taxon>
        <taxon>Hymenobacter</taxon>
    </lineage>
</organism>
<dbReference type="Gene3D" id="3.20.20.190">
    <property type="entry name" value="Phosphatidylinositol (PI) phosphodiesterase"/>
    <property type="match status" value="1"/>
</dbReference>
<dbReference type="GO" id="GO:0008081">
    <property type="term" value="F:phosphoric diester hydrolase activity"/>
    <property type="evidence" value="ECO:0007669"/>
    <property type="project" value="InterPro"/>
</dbReference>
<dbReference type="GO" id="GO:0006629">
    <property type="term" value="P:lipid metabolic process"/>
    <property type="evidence" value="ECO:0007669"/>
    <property type="project" value="InterPro"/>
</dbReference>
<dbReference type="InterPro" id="IPR030395">
    <property type="entry name" value="GP_PDE_dom"/>
</dbReference>
<dbReference type="Pfam" id="PF03009">
    <property type="entry name" value="GDPD"/>
    <property type="match status" value="1"/>
</dbReference>
<keyword evidence="3" id="KW-1185">Reference proteome</keyword>
<evidence type="ECO:0000313" key="3">
    <source>
        <dbReference type="Proteomes" id="UP000198310"/>
    </source>
</evidence>
<evidence type="ECO:0000313" key="2">
    <source>
        <dbReference type="EMBL" id="SNR29805.1"/>
    </source>
</evidence>
<name>A0A238V5T2_9BACT</name>
<dbReference type="PROSITE" id="PS50007">
    <property type="entry name" value="PIPLC_X_DOMAIN"/>
    <property type="match status" value="1"/>
</dbReference>
<dbReference type="PANTHER" id="PTHR46211:SF14">
    <property type="entry name" value="GLYCEROPHOSPHODIESTER PHOSPHODIESTERASE"/>
    <property type="match status" value="1"/>
</dbReference>
<dbReference type="InterPro" id="IPR017946">
    <property type="entry name" value="PLC-like_Pdiesterase_TIM-brl"/>
</dbReference>
<dbReference type="AlphaFoldDB" id="A0A238V5T2"/>
<dbReference type="PROSITE" id="PS51704">
    <property type="entry name" value="GP_PDE"/>
    <property type="match status" value="1"/>
</dbReference>
<gene>
    <name evidence="2" type="ORF">SAMN06269173_101199</name>
</gene>
<dbReference type="SUPFAM" id="SSF51695">
    <property type="entry name" value="PLC-like phosphodiesterases"/>
    <property type="match status" value="1"/>
</dbReference>
<dbReference type="PANTHER" id="PTHR46211">
    <property type="entry name" value="GLYCEROPHOSPHORYL DIESTER PHOSPHODIESTERASE"/>
    <property type="match status" value="1"/>
</dbReference>
<reference evidence="3" key="1">
    <citation type="submission" date="2017-06" db="EMBL/GenBank/DDBJ databases">
        <authorList>
            <person name="Varghese N."/>
            <person name="Submissions S."/>
        </authorList>
    </citation>
    <scope>NUCLEOTIDE SEQUENCE [LARGE SCALE GENOMIC DNA]</scope>
    <source>
        <strain evidence="3">DSM 28041</strain>
    </source>
</reference>
<accession>A0A238V5T2</accession>
<proteinExistence type="predicted"/>
<dbReference type="RefSeq" id="WP_089331367.1">
    <property type="nucleotide sequence ID" value="NZ_FZNS01000001.1"/>
</dbReference>
<dbReference type="EMBL" id="FZNS01000001">
    <property type="protein sequence ID" value="SNR29805.1"/>
    <property type="molecule type" value="Genomic_DNA"/>
</dbReference>
<dbReference type="CDD" id="cd08556">
    <property type="entry name" value="GDPD"/>
    <property type="match status" value="1"/>
</dbReference>
<protein>
    <submittedName>
        <fullName evidence="2">Glycerophosphoryl diester phosphodiesterase</fullName>
    </submittedName>
</protein>
<dbReference type="Proteomes" id="UP000198310">
    <property type="component" value="Unassembled WGS sequence"/>
</dbReference>
<evidence type="ECO:0000259" key="1">
    <source>
        <dbReference type="PROSITE" id="PS51704"/>
    </source>
</evidence>